<dbReference type="GO" id="GO:0003677">
    <property type="term" value="F:DNA binding"/>
    <property type="evidence" value="ECO:0007669"/>
    <property type="project" value="InterPro"/>
</dbReference>
<dbReference type="GO" id="GO:0004803">
    <property type="term" value="F:transposase activity"/>
    <property type="evidence" value="ECO:0007669"/>
    <property type="project" value="InterPro"/>
</dbReference>
<protein>
    <recommendedName>
        <fullName evidence="1">Transposase IS200-like domain-containing protein</fullName>
    </recommendedName>
</protein>
<dbReference type="GO" id="GO:0006313">
    <property type="term" value="P:DNA transposition"/>
    <property type="evidence" value="ECO:0007669"/>
    <property type="project" value="InterPro"/>
</dbReference>
<organism evidence="2">
    <name type="scientific">marine sediment metagenome</name>
    <dbReference type="NCBI Taxonomy" id="412755"/>
    <lineage>
        <taxon>unclassified sequences</taxon>
        <taxon>metagenomes</taxon>
        <taxon>ecological metagenomes</taxon>
    </lineage>
</organism>
<dbReference type="InterPro" id="IPR036515">
    <property type="entry name" value="Transposase_17_sf"/>
</dbReference>
<feature type="non-terminal residue" evidence="2">
    <location>
        <position position="44"/>
    </location>
</feature>
<sequence>MSDLIHDRTTVYSIGYHIVWSVKYRKDVLIGKVEKSLKQILIDI</sequence>
<feature type="domain" description="Transposase IS200-like" evidence="1">
    <location>
        <begin position="10"/>
        <end position="43"/>
    </location>
</feature>
<evidence type="ECO:0000313" key="2">
    <source>
        <dbReference type="EMBL" id="GAI06501.1"/>
    </source>
</evidence>
<evidence type="ECO:0000259" key="1">
    <source>
        <dbReference type="Pfam" id="PF01797"/>
    </source>
</evidence>
<comment type="caution">
    <text evidence="2">The sequence shown here is derived from an EMBL/GenBank/DDBJ whole genome shotgun (WGS) entry which is preliminary data.</text>
</comment>
<dbReference type="Pfam" id="PF01797">
    <property type="entry name" value="Y1_Tnp"/>
    <property type="match status" value="1"/>
</dbReference>
<dbReference type="Gene3D" id="3.30.70.1290">
    <property type="entry name" value="Transposase IS200-like"/>
    <property type="match status" value="1"/>
</dbReference>
<dbReference type="InterPro" id="IPR002686">
    <property type="entry name" value="Transposase_17"/>
</dbReference>
<gene>
    <name evidence="2" type="ORF">S06H3_12250</name>
</gene>
<dbReference type="SUPFAM" id="SSF143422">
    <property type="entry name" value="Transposase IS200-like"/>
    <property type="match status" value="1"/>
</dbReference>
<reference evidence="2" key="1">
    <citation type="journal article" date="2014" name="Front. Microbiol.">
        <title>High frequency of phylogenetically diverse reductive dehalogenase-homologous genes in deep subseafloor sedimentary metagenomes.</title>
        <authorList>
            <person name="Kawai M."/>
            <person name="Futagami T."/>
            <person name="Toyoda A."/>
            <person name="Takaki Y."/>
            <person name="Nishi S."/>
            <person name="Hori S."/>
            <person name="Arai W."/>
            <person name="Tsubouchi T."/>
            <person name="Morono Y."/>
            <person name="Uchiyama I."/>
            <person name="Ito T."/>
            <person name="Fujiyama A."/>
            <person name="Inagaki F."/>
            <person name="Takami H."/>
        </authorList>
    </citation>
    <scope>NUCLEOTIDE SEQUENCE</scope>
    <source>
        <strain evidence="2">Expedition CK06-06</strain>
    </source>
</reference>
<dbReference type="AlphaFoldDB" id="X1LL06"/>
<name>X1LL06_9ZZZZ</name>
<proteinExistence type="predicted"/>
<dbReference type="EMBL" id="BARV01006002">
    <property type="protein sequence ID" value="GAI06501.1"/>
    <property type="molecule type" value="Genomic_DNA"/>
</dbReference>
<accession>X1LL06</accession>